<keyword evidence="2" id="KW-0479">Metal-binding</keyword>
<comment type="caution">
    <text evidence="7">The sequence shown here is derived from an EMBL/GenBank/DDBJ whole genome shotgun (WGS) entry which is preliminary data.</text>
</comment>
<organism evidence="7 8">
    <name type="scientific">Thermodesulfovibrio yellowstonii</name>
    <dbReference type="NCBI Taxonomy" id="28262"/>
    <lineage>
        <taxon>Bacteria</taxon>
        <taxon>Pseudomonadati</taxon>
        <taxon>Nitrospirota</taxon>
        <taxon>Thermodesulfovibrionia</taxon>
        <taxon>Thermodesulfovibrionales</taxon>
        <taxon>Thermodesulfovibrionaceae</taxon>
        <taxon>Thermodesulfovibrio</taxon>
    </lineage>
</organism>
<dbReference type="GO" id="GO:0016788">
    <property type="term" value="F:hydrolase activity, acting on ester bonds"/>
    <property type="evidence" value="ECO:0007669"/>
    <property type="project" value="InterPro"/>
</dbReference>
<dbReference type="InterPro" id="IPR008947">
    <property type="entry name" value="PLipase_C/P1_nuclease_dom_sf"/>
</dbReference>
<name>A0A9W6GDS4_9BACT</name>
<dbReference type="EMBL" id="BSDX01000001">
    <property type="protein sequence ID" value="GLI53409.1"/>
    <property type="molecule type" value="Genomic_DNA"/>
</dbReference>
<accession>A0A9W6GDS4</accession>
<dbReference type="Gene3D" id="1.10.575.10">
    <property type="entry name" value="P1 Nuclease"/>
    <property type="match status" value="1"/>
</dbReference>
<evidence type="ECO:0000313" key="8">
    <source>
        <dbReference type="Proteomes" id="UP001144297"/>
    </source>
</evidence>
<reference evidence="7" key="1">
    <citation type="submission" date="2022-12" db="EMBL/GenBank/DDBJ databases">
        <title>Reference genome sequencing for broad-spectrum identification of bacterial and archaeal isolates by mass spectrometry.</title>
        <authorList>
            <person name="Sekiguchi Y."/>
            <person name="Tourlousse D.M."/>
        </authorList>
    </citation>
    <scope>NUCLEOTIDE SEQUENCE</scope>
    <source>
        <strain evidence="7">TSL-P1</strain>
    </source>
</reference>
<evidence type="ECO:0000313" key="7">
    <source>
        <dbReference type="EMBL" id="GLI53409.1"/>
    </source>
</evidence>
<dbReference type="AlphaFoldDB" id="A0A9W6GDS4"/>
<keyword evidence="6" id="KW-0325">Glycoprotein</keyword>
<keyword evidence="8" id="KW-1185">Reference proteome</keyword>
<sequence>MRMREKLKYFIVFLILFFPISISHAWDCKTHAYIAKKAGIRIPEAACMPDIIRDENYDLLAPFHYHDASPDTLVTPEYIDKFGIKEAFLLVDGKNFRISVPHPAGVLYWKIVQIYEKMKSLDRTKPDNVLAYEYYLVSIAHYIGDLSQPLHNFPYGDSPASDGKMYEKEGYFNREYHIKFDEAFSHYLNTSADIHIKIDNAIKQIKLSSKEDLKKEISEIANSAIKIANKCYNENRLPNEEELIKQISWSISLLRAVIISTN</sequence>
<dbReference type="GO" id="GO:0046872">
    <property type="term" value="F:metal ion binding"/>
    <property type="evidence" value="ECO:0007669"/>
    <property type="project" value="UniProtKB-KW"/>
</dbReference>
<dbReference type="PANTHER" id="PTHR33146">
    <property type="entry name" value="ENDONUCLEASE 4"/>
    <property type="match status" value="1"/>
</dbReference>
<proteinExistence type="predicted"/>
<evidence type="ECO:0000256" key="5">
    <source>
        <dbReference type="ARBA" id="ARBA00023157"/>
    </source>
</evidence>
<evidence type="ECO:0000256" key="1">
    <source>
        <dbReference type="ARBA" id="ARBA00022722"/>
    </source>
</evidence>
<protein>
    <submittedName>
        <fullName evidence="7">Uncharacterized protein</fullName>
    </submittedName>
</protein>
<dbReference type="GO" id="GO:0004519">
    <property type="term" value="F:endonuclease activity"/>
    <property type="evidence" value="ECO:0007669"/>
    <property type="project" value="UniProtKB-KW"/>
</dbReference>
<dbReference type="GO" id="GO:0003676">
    <property type="term" value="F:nucleic acid binding"/>
    <property type="evidence" value="ECO:0007669"/>
    <property type="project" value="InterPro"/>
</dbReference>
<dbReference type="InterPro" id="IPR003154">
    <property type="entry name" value="S1/P1nuclease"/>
</dbReference>
<dbReference type="Pfam" id="PF02265">
    <property type="entry name" value="S1-P1_nuclease"/>
    <property type="match status" value="1"/>
</dbReference>
<evidence type="ECO:0000256" key="4">
    <source>
        <dbReference type="ARBA" id="ARBA00022801"/>
    </source>
</evidence>
<keyword evidence="5" id="KW-1015">Disulfide bond</keyword>
<gene>
    <name evidence="7" type="ORF">TISLANDTSLP1_11020</name>
</gene>
<evidence type="ECO:0000256" key="6">
    <source>
        <dbReference type="ARBA" id="ARBA00023180"/>
    </source>
</evidence>
<dbReference type="SUPFAM" id="SSF48537">
    <property type="entry name" value="Phospholipase C/P1 nuclease"/>
    <property type="match status" value="1"/>
</dbReference>
<keyword evidence="3" id="KW-0255">Endonuclease</keyword>
<keyword evidence="1" id="KW-0540">Nuclease</keyword>
<dbReference type="GO" id="GO:0006308">
    <property type="term" value="P:DNA catabolic process"/>
    <property type="evidence" value="ECO:0007669"/>
    <property type="project" value="InterPro"/>
</dbReference>
<keyword evidence="4" id="KW-0378">Hydrolase</keyword>
<dbReference type="Proteomes" id="UP001144297">
    <property type="component" value="Unassembled WGS sequence"/>
</dbReference>
<dbReference type="PANTHER" id="PTHR33146:SF26">
    <property type="entry name" value="ENDONUCLEASE 4"/>
    <property type="match status" value="1"/>
</dbReference>
<evidence type="ECO:0000256" key="2">
    <source>
        <dbReference type="ARBA" id="ARBA00022723"/>
    </source>
</evidence>
<evidence type="ECO:0000256" key="3">
    <source>
        <dbReference type="ARBA" id="ARBA00022759"/>
    </source>
</evidence>